<proteinExistence type="predicted"/>
<dbReference type="AlphaFoldDB" id="A0A377GLQ6"/>
<dbReference type="Proteomes" id="UP000186808">
    <property type="component" value="Unassembled WGS sequence"/>
</dbReference>
<keyword evidence="4" id="KW-1185">Reference proteome</keyword>
<dbReference type="OrthoDB" id="9907532at2"/>
<evidence type="ECO:0000313" key="3">
    <source>
        <dbReference type="EMBL" id="STO25554.1"/>
    </source>
</evidence>
<evidence type="ECO:0000313" key="5">
    <source>
        <dbReference type="Proteomes" id="UP000254374"/>
    </source>
</evidence>
<dbReference type="Proteomes" id="UP000254374">
    <property type="component" value="Unassembled WGS sequence"/>
</dbReference>
<gene>
    <name evidence="3" type="ORF">NCTC11401_02391</name>
    <name evidence="2" type="ORF">SAMN05421777_1348</name>
</gene>
<evidence type="ECO:0000256" key="1">
    <source>
        <dbReference type="SAM" id="MobiDB-lite"/>
    </source>
</evidence>
<reference evidence="3 5" key="2">
    <citation type="submission" date="2018-06" db="EMBL/GenBank/DDBJ databases">
        <authorList>
            <consortium name="Pathogen Informatics"/>
            <person name="Doyle S."/>
        </authorList>
    </citation>
    <scope>NUCLEOTIDE SEQUENCE [LARGE SCALE GENOMIC DNA]</scope>
    <source>
        <strain evidence="3 5">NCTC11401</strain>
    </source>
</reference>
<organism evidence="3 5">
    <name type="scientific">Fluoribacter gormanii</name>
    <dbReference type="NCBI Taxonomy" id="464"/>
    <lineage>
        <taxon>Bacteria</taxon>
        <taxon>Pseudomonadati</taxon>
        <taxon>Pseudomonadota</taxon>
        <taxon>Gammaproteobacteria</taxon>
        <taxon>Legionellales</taxon>
        <taxon>Legionellaceae</taxon>
        <taxon>Fluoribacter</taxon>
    </lineage>
</organism>
<sequence>MITNKQEPNSQAHPPAVLLEENLLKIDSLLQKNVTIGKESHTVQEWLNTANSSLRAGFQAAAIAAFIEDQLFFLEHLNQYIIYLKKYLELSKAQEKILDADDELQRVLQEKYQPQAGQALQQAFSLLNEIWTECINEQGSFHLNISLSSVWNAHSGFESAAKEGKKIIEQISLELQLLNHLKVRKRLIDIPQIYLESLKNPETTPDKLMLDTINNANLIIARILPGLLGDEGIQQAKAGEKAFNEAVTKWGKENLLTPPEPWGPRRALLAKKMKNVGKLICEWAEENPHAGKQKKSQCSSSLNVDPLLSPRYQSNPIILEGPKGNPSLTSSGTKADESMSNKSKNRKSLNLTFLMSHKHQDKSKKLKEHENSSSSLFSHYPEAKSVSVQPRPSFSLFSLFSHKSDNAPFPAQEELEHADQLRKLTLPPTQSDIVFYHHLIEKVNALKDKRYQKLKKAVEQEHSLSLHKEYNVMIELSEESTPSSLNQCLTQ</sequence>
<feature type="region of interest" description="Disordered" evidence="1">
    <location>
        <begin position="313"/>
        <end position="348"/>
    </location>
</feature>
<evidence type="ECO:0000313" key="2">
    <source>
        <dbReference type="EMBL" id="SIR87709.1"/>
    </source>
</evidence>
<reference evidence="2 4" key="1">
    <citation type="submission" date="2017-01" db="EMBL/GenBank/DDBJ databases">
        <authorList>
            <person name="Varghese N."/>
            <person name="Submissions S."/>
        </authorList>
    </citation>
    <scope>NUCLEOTIDE SEQUENCE [LARGE SCALE GENOMIC DNA]</scope>
    <source>
        <strain evidence="2 4">ATCC 33342</strain>
    </source>
</reference>
<dbReference type="RefSeq" id="WP_058467689.1">
    <property type="nucleotide sequence ID" value="NZ_CAAAIX010000036.1"/>
</dbReference>
<dbReference type="STRING" id="464.Lgor_1182"/>
<accession>A0A377GLQ6</accession>
<protein>
    <submittedName>
        <fullName evidence="3">Uncharacterized protein</fullName>
    </submittedName>
</protein>
<dbReference type="EMBL" id="FTNL01000034">
    <property type="protein sequence ID" value="SIR87709.1"/>
    <property type="molecule type" value="Genomic_DNA"/>
</dbReference>
<evidence type="ECO:0000313" key="4">
    <source>
        <dbReference type="Proteomes" id="UP000186808"/>
    </source>
</evidence>
<dbReference type="EMBL" id="UGGV01000001">
    <property type="protein sequence ID" value="STO25554.1"/>
    <property type="molecule type" value="Genomic_DNA"/>
</dbReference>
<name>A0A377GLQ6_9GAMM</name>